<evidence type="ECO:0000256" key="1">
    <source>
        <dbReference type="ARBA" id="ARBA00004651"/>
    </source>
</evidence>
<keyword evidence="12 13" id="KW-0472">Membrane</keyword>
<dbReference type="InterPro" id="IPR018303">
    <property type="entry name" value="ATPase_P-typ_P_site"/>
</dbReference>
<dbReference type="GO" id="GO:0005524">
    <property type="term" value="F:ATP binding"/>
    <property type="evidence" value="ECO:0007669"/>
    <property type="project" value="UniProtKB-UniRule"/>
</dbReference>
<dbReference type="NCBIfam" id="TIGR01525">
    <property type="entry name" value="ATPase-IB_hvy"/>
    <property type="match status" value="1"/>
</dbReference>
<feature type="transmembrane region" description="Helical" evidence="13">
    <location>
        <begin position="166"/>
        <end position="186"/>
    </location>
</feature>
<protein>
    <submittedName>
        <fullName evidence="15">Putative copper-exporting P-type ATPase V</fullName>
        <ecNumber evidence="15">3.6.3.54</ecNumber>
    </submittedName>
</protein>
<organism evidence="15 16">
    <name type="scientific">Candidatus Thermoflexus japonica</name>
    <dbReference type="NCBI Taxonomy" id="2035417"/>
    <lineage>
        <taxon>Bacteria</taxon>
        <taxon>Bacillati</taxon>
        <taxon>Chloroflexota</taxon>
        <taxon>Thermoflexia</taxon>
        <taxon>Thermoflexales</taxon>
        <taxon>Thermoflexaceae</taxon>
        <taxon>Thermoflexus</taxon>
    </lineage>
</organism>
<dbReference type="InterPro" id="IPR036163">
    <property type="entry name" value="HMA_dom_sf"/>
</dbReference>
<dbReference type="InterPro" id="IPR023298">
    <property type="entry name" value="ATPase_P-typ_TM_dom_sf"/>
</dbReference>
<dbReference type="InterPro" id="IPR059000">
    <property type="entry name" value="ATPase_P-type_domA"/>
</dbReference>
<feature type="transmembrane region" description="Helical" evidence="13">
    <location>
        <begin position="138"/>
        <end position="160"/>
    </location>
</feature>
<dbReference type="PANTHER" id="PTHR43520:SF8">
    <property type="entry name" value="P-TYPE CU(+) TRANSPORTER"/>
    <property type="match status" value="1"/>
</dbReference>
<dbReference type="FunFam" id="2.70.150.10:FF:000020">
    <property type="entry name" value="Copper-exporting P-type ATPase A"/>
    <property type="match status" value="1"/>
</dbReference>
<keyword evidence="6 13" id="KW-0547">Nucleotide-binding</keyword>
<dbReference type="Pfam" id="PF00403">
    <property type="entry name" value="HMA"/>
    <property type="match status" value="1"/>
</dbReference>
<evidence type="ECO:0000256" key="7">
    <source>
        <dbReference type="ARBA" id="ARBA00022796"/>
    </source>
</evidence>
<feature type="transmembrane region" description="Helical" evidence="13">
    <location>
        <begin position="690"/>
        <end position="708"/>
    </location>
</feature>
<evidence type="ECO:0000256" key="8">
    <source>
        <dbReference type="ARBA" id="ARBA00022840"/>
    </source>
</evidence>
<dbReference type="InterPro" id="IPR044492">
    <property type="entry name" value="P_typ_ATPase_HD_dom"/>
</dbReference>
<dbReference type="Pfam" id="PF00702">
    <property type="entry name" value="Hydrolase"/>
    <property type="match status" value="1"/>
</dbReference>
<keyword evidence="10 13" id="KW-1133">Transmembrane helix</keyword>
<evidence type="ECO:0000256" key="3">
    <source>
        <dbReference type="ARBA" id="ARBA00022475"/>
    </source>
</evidence>
<dbReference type="SUPFAM" id="SSF55008">
    <property type="entry name" value="HMA, heavy metal-associated domain"/>
    <property type="match status" value="1"/>
</dbReference>
<dbReference type="PRINTS" id="PR00119">
    <property type="entry name" value="CATATPASE"/>
</dbReference>
<dbReference type="SUPFAM" id="SSF81665">
    <property type="entry name" value="Calcium ATPase, transmembrane domain M"/>
    <property type="match status" value="1"/>
</dbReference>
<dbReference type="GO" id="GO:0055070">
    <property type="term" value="P:copper ion homeostasis"/>
    <property type="evidence" value="ECO:0007669"/>
    <property type="project" value="TreeGrafter"/>
</dbReference>
<keyword evidence="7" id="KW-0813">Transport</keyword>
<reference evidence="16" key="1">
    <citation type="submission" date="2017-09" db="EMBL/GenBank/DDBJ databases">
        <title>Metaegenomics of thermophilic ammonia-oxidizing enrichment culture.</title>
        <authorList>
            <person name="Kato S."/>
            <person name="Suzuki K."/>
        </authorList>
    </citation>
    <scope>NUCLEOTIDE SEQUENCE [LARGE SCALE GENOMIC DNA]</scope>
</reference>
<dbReference type="EMBL" id="BEHY01000023">
    <property type="protein sequence ID" value="GBD08970.1"/>
    <property type="molecule type" value="Genomic_DNA"/>
</dbReference>
<evidence type="ECO:0000256" key="13">
    <source>
        <dbReference type="RuleBase" id="RU362081"/>
    </source>
</evidence>
<evidence type="ECO:0000313" key="15">
    <source>
        <dbReference type="EMBL" id="GBD08970.1"/>
    </source>
</evidence>
<keyword evidence="3 13" id="KW-1003">Cell membrane</keyword>
<dbReference type="PRINTS" id="PR00120">
    <property type="entry name" value="HATPASE"/>
</dbReference>
<dbReference type="GO" id="GO:0043682">
    <property type="term" value="F:P-type divalent copper transporter activity"/>
    <property type="evidence" value="ECO:0007669"/>
    <property type="project" value="TreeGrafter"/>
</dbReference>
<evidence type="ECO:0000259" key="14">
    <source>
        <dbReference type="PROSITE" id="PS50846"/>
    </source>
</evidence>
<dbReference type="Gene3D" id="3.40.1110.10">
    <property type="entry name" value="Calcium-transporting ATPase, cytoplasmic domain N"/>
    <property type="match status" value="1"/>
</dbReference>
<dbReference type="AlphaFoldDB" id="A0A2H5Y695"/>
<keyword evidence="8 13" id="KW-0067">ATP-binding</keyword>
<evidence type="ECO:0000256" key="12">
    <source>
        <dbReference type="ARBA" id="ARBA00023136"/>
    </source>
</evidence>
<dbReference type="CDD" id="cd00371">
    <property type="entry name" value="HMA"/>
    <property type="match status" value="1"/>
</dbReference>
<dbReference type="InterPro" id="IPR008250">
    <property type="entry name" value="ATPase_P-typ_transduc_dom_A_sf"/>
</dbReference>
<feature type="transmembrane region" description="Helical" evidence="13">
    <location>
        <begin position="80"/>
        <end position="100"/>
    </location>
</feature>
<dbReference type="InterPro" id="IPR001757">
    <property type="entry name" value="P_typ_ATPase"/>
</dbReference>
<dbReference type="SFLD" id="SFLDS00003">
    <property type="entry name" value="Haloacid_Dehalogenase"/>
    <property type="match status" value="1"/>
</dbReference>
<comment type="caution">
    <text evidence="15">The sequence shown here is derived from an EMBL/GenBank/DDBJ whole genome shotgun (WGS) entry which is preliminary data.</text>
</comment>
<dbReference type="Gene3D" id="3.40.50.1000">
    <property type="entry name" value="HAD superfamily/HAD-like"/>
    <property type="match status" value="1"/>
</dbReference>
<sequence>MHCSLCEASIRRALSRLPGALEVHVSVAHGEALVRYDPERARPEDFYRTLEALGFTVQPPEEAAALAREEAELQTARRKVMWAGLALGIGSGLMGFRLLIGPHPLGMAGMAALAFAMALGPARFILRNGLQSLRRRILNQDVLVLTAALAGLIGGGVGVLDPSFPAGAFLGTTVFVLAFHIIGGYFSVRVHVQASQAVRRLLQLQPEQANRIRPDGSEETIPASWLQPGDRIRVRPGERIPADGIVRAGASAVDESLLTGEPLPRDRLPGDPVIAGSINLSGALIVEVTRVGEETFLRQVARLVAEARAMKPGILRLVDRVLLIYVPAVFAAALAGFLLWTAGPVLMGRAPDPTRALFALLTALVMGYPCALGMATPLAMIRTSGEAAARGILMRSPEAFHVFKDVKAILLDKTGTLTEGRPAWMAAIPLIGDELELLRWAAEAELPSEHPLARAIVATARARGIQPSEPEAFIALPGQGVIAHVKGHEVRVGTPAFLEKQGLDVSAALPALAAQEAMGRTTVLVAVDRRVIGVLAFGDPLKPDAAQTLAALRHLGVEPILVSGDNPGAVRAVAEALGITRAWAGLLPQEKIEIVRQLQRQGLRVAFVGDGINDAPALMQADIGIAIGTGADIALEAADIVIVGKRLQALVEALQLSRASDRLAATNVGLALGFNGMGVLAALTGRVDPIWAMLAMGLSVSTVWLRSISSRLLESAP</sequence>
<dbReference type="SUPFAM" id="SSF81653">
    <property type="entry name" value="Calcium ATPase, transduction domain A"/>
    <property type="match status" value="1"/>
</dbReference>
<keyword evidence="7" id="KW-0187">Copper transport</keyword>
<keyword evidence="11" id="KW-0186">Copper</keyword>
<dbReference type="Gene3D" id="3.30.70.100">
    <property type="match status" value="1"/>
</dbReference>
<feature type="domain" description="HMA" evidence="14">
    <location>
        <begin position="1"/>
        <end position="58"/>
    </location>
</feature>
<accession>A0A2H5Y695</accession>
<dbReference type="Proteomes" id="UP000236642">
    <property type="component" value="Unassembled WGS sequence"/>
</dbReference>
<dbReference type="InterPro" id="IPR027256">
    <property type="entry name" value="P-typ_ATPase_IB"/>
</dbReference>
<dbReference type="InterPro" id="IPR023299">
    <property type="entry name" value="ATPase_P-typ_cyto_dom_N"/>
</dbReference>
<evidence type="ECO:0000256" key="6">
    <source>
        <dbReference type="ARBA" id="ARBA00022741"/>
    </source>
</evidence>
<name>A0A2H5Y695_9CHLR</name>
<keyword evidence="15" id="KW-0378">Hydrolase</keyword>
<keyword evidence="9" id="KW-1278">Translocase</keyword>
<dbReference type="InterPro" id="IPR036412">
    <property type="entry name" value="HAD-like_sf"/>
</dbReference>
<comment type="similarity">
    <text evidence="2 13">Belongs to the cation transport ATPase (P-type) (TC 3.A.3) family. Type IB subfamily.</text>
</comment>
<evidence type="ECO:0000313" key="16">
    <source>
        <dbReference type="Proteomes" id="UP000236642"/>
    </source>
</evidence>
<dbReference type="InterPro" id="IPR023214">
    <property type="entry name" value="HAD_sf"/>
</dbReference>
<evidence type="ECO:0000256" key="4">
    <source>
        <dbReference type="ARBA" id="ARBA00022692"/>
    </source>
</evidence>
<evidence type="ECO:0000256" key="11">
    <source>
        <dbReference type="ARBA" id="ARBA00023008"/>
    </source>
</evidence>
<keyword evidence="5 13" id="KW-0479">Metal-binding</keyword>
<dbReference type="GO" id="GO:0016887">
    <property type="term" value="F:ATP hydrolysis activity"/>
    <property type="evidence" value="ECO:0007669"/>
    <property type="project" value="InterPro"/>
</dbReference>
<feature type="transmembrane region" description="Helical" evidence="13">
    <location>
        <begin position="355"/>
        <end position="375"/>
    </location>
</feature>
<evidence type="ECO:0000256" key="2">
    <source>
        <dbReference type="ARBA" id="ARBA00006024"/>
    </source>
</evidence>
<dbReference type="PANTHER" id="PTHR43520">
    <property type="entry name" value="ATP7, ISOFORM B"/>
    <property type="match status" value="1"/>
</dbReference>
<dbReference type="NCBIfam" id="TIGR01511">
    <property type="entry name" value="ATPase-IB1_Cu"/>
    <property type="match status" value="1"/>
</dbReference>
<dbReference type="NCBIfam" id="TIGR01494">
    <property type="entry name" value="ATPase_P-type"/>
    <property type="match status" value="1"/>
</dbReference>
<dbReference type="EC" id="3.6.3.54" evidence="15"/>
<dbReference type="PROSITE" id="PS00154">
    <property type="entry name" value="ATPASE_E1_E2"/>
    <property type="match status" value="1"/>
</dbReference>
<keyword evidence="4 13" id="KW-0812">Transmembrane</keyword>
<feature type="transmembrane region" description="Helical" evidence="13">
    <location>
        <begin position="106"/>
        <end position="126"/>
    </location>
</feature>
<evidence type="ECO:0000256" key="9">
    <source>
        <dbReference type="ARBA" id="ARBA00022967"/>
    </source>
</evidence>
<dbReference type="InterPro" id="IPR006121">
    <property type="entry name" value="HMA_dom"/>
</dbReference>
<dbReference type="SUPFAM" id="SSF56784">
    <property type="entry name" value="HAD-like"/>
    <property type="match status" value="1"/>
</dbReference>
<evidence type="ECO:0000256" key="10">
    <source>
        <dbReference type="ARBA" id="ARBA00022989"/>
    </source>
</evidence>
<dbReference type="Gene3D" id="2.70.150.10">
    <property type="entry name" value="Calcium-transporting ATPase, cytoplasmic transduction domain A"/>
    <property type="match status" value="1"/>
</dbReference>
<evidence type="ECO:0000256" key="5">
    <source>
        <dbReference type="ARBA" id="ARBA00022723"/>
    </source>
</evidence>
<dbReference type="SFLD" id="SFLDF00027">
    <property type="entry name" value="p-type_atpase"/>
    <property type="match status" value="1"/>
</dbReference>
<comment type="subcellular location">
    <subcellularLocation>
        <location evidence="1">Cell membrane</location>
        <topology evidence="1">Multi-pass membrane protein</topology>
    </subcellularLocation>
</comment>
<gene>
    <name evidence="15" type="primary">ctpV</name>
    <name evidence="15" type="ORF">HRbin22_01217</name>
</gene>
<keyword evidence="7" id="KW-0406">Ion transport</keyword>
<dbReference type="GO" id="GO:0005886">
    <property type="term" value="C:plasma membrane"/>
    <property type="evidence" value="ECO:0007669"/>
    <property type="project" value="UniProtKB-SubCell"/>
</dbReference>
<dbReference type="SFLD" id="SFLDG00002">
    <property type="entry name" value="C1.7:_P-type_atpase_like"/>
    <property type="match status" value="1"/>
</dbReference>
<dbReference type="PROSITE" id="PS50846">
    <property type="entry name" value="HMA_2"/>
    <property type="match status" value="1"/>
</dbReference>
<feature type="transmembrane region" description="Helical" evidence="13">
    <location>
        <begin position="663"/>
        <end position="684"/>
    </location>
</feature>
<proteinExistence type="inferred from homology"/>
<dbReference type="Pfam" id="PF00122">
    <property type="entry name" value="E1-E2_ATPase"/>
    <property type="match status" value="1"/>
</dbReference>
<feature type="transmembrane region" description="Helical" evidence="13">
    <location>
        <begin position="321"/>
        <end position="343"/>
    </location>
</feature>
<dbReference type="GO" id="GO:0005507">
    <property type="term" value="F:copper ion binding"/>
    <property type="evidence" value="ECO:0007669"/>
    <property type="project" value="TreeGrafter"/>
</dbReference>